<name>A0A383AWM2_9ZZZZ</name>
<protein>
    <submittedName>
        <fullName evidence="1">Uncharacterized protein</fullName>
    </submittedName>
</protein>
<reference evidence="1" key="1">
    <citation type="submission" date="2018-05" db="EMBL/GenBank/DDBJ databases">
        <authorList>
            <person name="Lanie J.A."/>
            <person name="Ng W.-L."/>
            <person name="Kazmierczak K.M."/>
            <person name="Andrzejewski T.M."/>
            <person name="Davidsen T.M."/>
            <person name="Wayne K.J."/>
            <person name="Tettelin H."/>
            <person name="Glass J.I."/>
            <person name="Rusch D."/>
            <person name="Podicherti R."/>
            <person name="Tsui H.-C.T."/>
            <person name="Winkler M.E."/>
        </authorList>
    </citation>
    <scope>NUCLEOTIDE SEQUENCE</scope>
</reference>
<dbReference type="AlphaFoldDB" id="A0A383AWM2"/>
<proteinExistence type="predicted"/>
<gene>
    <name evidence="1" type="ORF">METZ01_LOCUS464793</name>
</gene>
<dbReference type="EMBL" id="UINC01195390">
    <property type="protein sequence ID" value="SVE11939.1"/>
    <property type="molecule type" value="Genomic_DNA"/>
</dbReference>
<evidence type="ECO:0000313" key="1">
    <source>
        <dbReference type="EMBL" id="SVE11939.1"/>
    </source>
</evidence>
<accession>A0A383AWM2</accession>
<sequence length="60" mass="6772">MLDPLTTRPPFRKLSLKESHRRLPLRFASIDHALNRCDLGFGLGLFYAVSEVAISRVFAA</sequence>
<organism evidence="1">
    <name type="scientific">marine metagenome</name>
    <dbReference type="NCBI Taxonomy" id="408172"/>
    <lineage>
        <taxon>unclassified sequences</taxon>
        <taxon>metagenomes</taxon>
        <taxon>ecological metagenomes</taxon>
    </lineage>
</organism>